<protein>
    <submittedName>
        <fullName evidence="1">Uncharacterized protein</fullName>
    </submittedName>
</protein>
<reference evidence="1 2" key="1">
    <citation type="submission" date="2022-03" db="EMBL/GenBank/DDBJ databases">
        <title>Mucilaginibacter sp. isolated from the gut of Protaetia brevitarsis seulensis larvae.</title>
        <authorList>
            <person name="Won M."/>
            <person name="Kim S.-J."/>
            <person name="Kwon S.-W."/>
        </authorList>
    </citation>
    <scope>NUCLEOTIDE SEQUENCE [LARGE SCALE GENOMIC DNA]</scope>
    <source>
        <strain evidence="1 2">CFWR-12</strain>
    </source>
</reference>
<dbReference type="RefSeq" id="WP_243558636.1">
    <property type="nucleotide sequence ID" value="NZ_CP094528.1"/>
</dbReference>
<name>A0ABY4C361_9MICO</name>
<sequence length="104" mass="11595">METERLLNERAVLREQADRISQRLTLIDDALRALGHGSHAVGPWKVQVQTNRRLDTAALASQFPAESNPHLYKAALDTEAIKQHLAPAVLDAYYRDGAPRVVVK</sequence>
<dbReference type="EMBL" id="CP094528">
    <property type="protein sequence ID" value="UOE45912.1"/>
    <property type="molecule type" value="Genomic_DNA"/>
</dbReference>
<evidence type="ECO:0000313" key="2">
    <source>
        <dbReference type="Proteomes" id="UP000832097"/>
    </source>
</evidence>
<evidence type="ECO:0000313" key="1">
    <source>
        <dbReference type="EMBL" id="UOE45912.1"/>
    </source>
</evidence>
<organism evidence="1 2">
    <name type="scientific">Agromyces larvae</name>
    <dbReference type="NCBI Taxonomy" id="2929802"/>
    <lineage>
        <taxon>Bacteria</taxon>
        <taxon>Bacillati</taxon>
        <taxon>Actinomycetota</taxon>
        <taxon>Actinomycetes</taxon>
        <taxon>Micrococcales</taxon>
        <taxon>Microbacteriaceae</taxon>
        <taxon>Agromyces</taxon>
    </lineage>
</organism>
<keyword evidence="2" id="KW-1185">Reference proteome</keyword>
<proteinExistence type="predicted"/>
<dbReference type="Proteomes" id="UP000832097">
    <property type="component" value="Chromosome"/>
</dbReference>
<gene>
    <name evidence="1" type="ORF">MTO99_09285</name>
</gene>
<accession>A0ABY4C361</accession>